<evidence type="ECO:0000256" key="2">
    <source>
        <dbReference type="ARBA" id="ARBA00023015"/>
    </source>
</evidence>
<accession>A0AA95H6U7</accession>
<dbReference type="PANTHER" id="PTHR43133">
    <property type="entry name" value="RNA POLYMERASE ECF-TYPE SIGMA FACTO"/>
    <property type="match status" value="1"/>
</dbReference>
<dbReference type="SUPFAM" id="SSF88659">
    <property type="entry name" value="Sigma3 and sigma4 domains of RNA polymerase sigma factors"/>
    <property type="match status" value="1"/>
</dbReference>
<dbReference type="InterPro" id="IPR013324">
    <property type="entry name" value="RNA_pol_sigma_r3/r4-like"/>
</dbReference>
<dbReference type="InterPro" id="IPR036388">
    <property type="entry name" value="WH-like_DNA-bd_sf"/>
</dbReference>
<reference evidence="7" key="2">
    <citation type="submission" date="2023-04" db="EMBL/GenBank/DDBJ databases">
        <authorList>
            <person name="Beletskiy A.V."/>
            <person name="Mardanov A.V."/>
            <person name="Ravin N.V."/>
        </authorList>
    </citation>
    <scope>NUCLEOTIDE SEQUENCE</scope>
    <source>
        <strain evidence="7">GKL-01</strain>
    </source>
</reference>
<reference evidence="7" key="1">
    <citation type="journal article" date="2023" name="Int. J. Mol. Sci.">
        <title>Metagenomics Revealed a New Genus 'Candidatus Thiocaldithrix dubininis' gen. nov., sp. nov. and a New Species 'Candidatus Thiothrix putei' sp. nov. in the Family Thiotrichaceae, Some Members of Which Have Traits of Both Na+- and H+-Motive Energetics.</title>
        <authorList>
            <person name="Ravin N.V."/>
            <person name="Muntyan M.S."/>
            <person name="Smolyakov D.D."/>
            <person name="Rudenko T.S."/>
            <person name="Beletsky A.V."/>
            <person name="Mardanov A.V."/>
            <person name="Grabovich M.Y."/>
        </authorList>
    </citation>
    <scope>NUCLEOTIDE SEQUENCE</scope>
    <source>
        <strain evidence="7">GKL-01</strain>
    </source>
</reference>
<dbReference type="SUPFAM" id="SSF88946">
    <property type="entry name" value="Sigma2 domain of RNA polymerase sigma factors"/>
    <property type="match status" value="1"/>
</dbReference>
<dbReference type="GO" id="GO:0003899">
    <property type="term" value="F:DNA-directed RNA polymerase activity"/>
    <property type="evidence" value="ECO:0007669"/>
    <property type="project" value="UniProtKB-EC"/>
</dbReference>
<evidence type="ECO:0000259" key="6">
    <source>
        <dbReference type="Pfam" id="PF08281"/>
    </source>
</evidence>
<dbReference type="InterPro" id="IPR007627">
    <property type="entry name" value="RNA_pol_sigma70_r2"/>
</dbReference>
<dbReference type="Gene3D" id="1.10.1740.10">
    <property type="match status" value="1"/>
</dbReference>
<keyword evidence="7" id="KW-0808">Transferase</keyword>
<dbReference type="InterPro" id="IPR013325">
    <property type="entry name" value="RNA_pol_sigma_r2"/>
</dbReference>
<sequence>MVAGICNKWVKAVLGDNQTVRLKSTNKPEDSALTKQLNEFLRQVEQRAFVVARLATQNPDDALDIVQDAMLKLVQNYSQQPKDEWGALFHTILHSRINDWHRRQQVRNRWQVWFKTNEDEDDAPVLEEQVAQTLFAEPEAASLQAELNEVLYNAIGKLPLRQQQVVLLRLWEGYDIAATARIMQCAEGSVKTHLSRALANLRDLLGDYQ</sequence>
<proteinExistence type="inferred from homology"/>
<dbReference type="Proteomes" id="UP001300672">
    <property type="component" value="Chromosome"/>
</dbReference>
<gene>
    <name evidence="7" type="ORF">QJT80_05405</name>
</gene>
<dbReference type="InterPro" id="IPR039425">
    <property type="entry name" value="RNA_pol_sigma-70-like"/>
</dbReference>
<evidence type="ECO:0000256" key="1">
    <source>
        <dbReference type="ARBA" id="ARBA00010641"/>
    </source>
</evidence>
<feature type="domain" description="RNA polymerase sigma factor 70 region 4 type 2" evidence="6">
    <location>
        <begin position="150"/>
        <end position="201"/>
    </location>
</feature>
<keyword evidence="4" id="KW-0804">Transcription</keyword>
<dbReference type="GO" id="GO:0006352">
    <property type="term" value="P:DNA-templated transcription initiation"/>
    <property type="evidence" value="ECO:0007669"/>
    <property type="project" value="InterPro"/>
</dbReference>
<dbReference type="Pfam" id="PF04542">
    <property type="entry name" value="Sigma70_r2"/>
    <property type="match status" value="1"/>
</dbReference>
<protein>
    <submittedName>
        <fullName evidence="7">RNA polymerase sigma factor</fullName>
        <ecNumber evidence="7">2.7.7.6</ecNumber>
    </submittedName>
</protein>
<dbReference type="Pfam" id="PF08281">
    <property type="entry name" value="Sigma70_r4_2"/>
    <property type="match status" value="1"/>
</dbReference>
<comment type="similarity">
    <text evidence="1">Belongs to the sigma-70 factor family. ECF subfamily.</text>
</comment>
<dbReference type="EMBL" id="CP124755">
    <property type="protein sequence ID" value="WGZ91917.1"/>
    <property type="molecule type" value="Genomic_DNA"/>
</dbReference>
<dbReference type="GO" id="GO:0003677">
    <property type="term" value="F:DNA binding"/>
    <property type="evidence" value="ECO:0007669"/>
    <property type="project" value="InterPro"/>
</dbReference>
<keyword evidence="3" id="KW-0731">Sigma factor</keyword>
<dbReference type="PANTHER" id="PTHR43133:SF64">
    <property type="entry name" value="ECF SIGMA FACTOR"/>
    <property type="match status" value="1"/>
</dbReference>
<dbReference type="EC" id="2.7.7.6" evidence="7"/>
<dbReference type="Gene3D" id="1.10.10.10">
    <property type="entry name" value="Winged helix-like DNA-binding domain superfamily/Winged helix DNA-binding domain"/>
    <property type="match status" value="1"/>
</dbReference>
<evidence type="ECO:0000256" key="4">
    <source>
        <dbReference type="ARBA" id="ARBA00023163"/>
    </source>
</evidence>
<dbReference type="AlphaFoldDB" id="A0AA95H6U7"/>
<evidence type="ECO:0000256" key="3">
    <source>
        <dbReference type="ARBA" id="ARBA00023082"/>
    </source>
</evidence>
<dbReference type="NCBIfam" id="NF006550">
    <property type="entry name" value="PRK09047.1"/>
    <property type="match status" value="1"/>
</dbReference>
<keyword evidence="7" id="KW-0548">Nucleotidyltransferase</keyword>
<organism evidence="7">
    <name type="scientific">Candidatus Thiocaldithrix dubininis</name>
    <dbReference type="NCBI Taxonomy" id="3080823"/>
    <lineage>
        <taxon>Bacteria</taxon>
        <taxon>Pseudomonadati</taxon>
        <taxon>Pseudomonadota</taxon>
        <taxon>Gammaproteobacteria</taxon>
        <taxon>Thiotrichales</taxon>
        <taxon>Thiotrichaceae</taxon>
        <taxon>Candidatus Thiocaldithrix</taxon>
    </lineage>
</organism>
<dbReference type="InterPro" id="IPR013249">
    <property type="entry name" value="RNA_pol_sigma70_r4_t2"/>
</dbReference>
<evidence type="ECO:0000313" key="7">
    <source>
        <dbReference type="EMBL" id="WGZ91917.1"/>
    </source>
</evidence>
<dbReference type="KEGG" id="tdu:QJT80_05405"/>
<name>A0AA95H6U7_9GAMM</name>
<keyword evidence="2" id="KW-0805">Transcription regulation</keyword>
<evidence type="ECO:0000259" key="5">
    <source>
        <dbReference type="Pfam" id="PF04542"/>
    </source>
</evidence>
<dbReference type="CDD" id="cd06171">
    <property type="entry name" value="Sigma70_r4"/>
    <property type="match status" value="1"/>
</dbReference>
<dbReference type="InterPro" id="IPR014284">
    <property type="entry name" value="RNA_pol_sigma-70_dom"/>
</dbReference>
<dbReference type="NCBIfam" id="TIGR02937">
    <property type="entry name" value="sigma70-ECF"/>
    <property type="match status" value="1"/>
</dbReference>
<dbReference type="GO" id="GO:0016987">
    <property type="term" value="F:sigma factor activity"/>
    <property type="evidence" value="ECO:0007669"/>
    <property type="project" value="UniProtKB-KW"/>
</dbReference>
<feature type="domain" description="RNA polymerase sigma-70 region 2" evidence="5">
    <location>
        <begin position="48"/>
        <end position="105"/>
    </location>
</feature>